<name>A0A2X3B927_9HELI</name>
<proteinExistence type="predicted"/>
<keyword evidence="1" id="KW-0472">Membrane</keyword>
<feature type="transmembrane region" description="Helical" evidence="1">
    <location>
        <begin position="12"/>
        <end position="37"/>
    </location>
</feature>
<dbReference type="RefSeq" id="WP_023949843.1">
    <property type="nucleotide sequence ID" value="NZ_JAERIV010000019.1"/>
</dbReference>
<keyword evidence="1" id="KW-1133">Transmembrane helix</keyword>
<gene>
    <name evidence="2" type="ORF">NCTC13102_00714</name>
</gene>
<organism evidence="2 3">
    <name type="scientific">Helicobacter fennelliae</name>
    <dbReference type="NCBI Taxonomy" id="215"/>
    <lineage>
        <taxon>Bacteria</taxon>
        <taxon>Pseudomonadati</taxon>
        <taxon>Campylobacterota</taxon>
        <taxon>Epsilonproteobacteria</taxon>
        <taxon>Campylobacterales</taxon>
        <taxon>Helicobacteraceae</taxon>
        <taxon>Helicobacter</taxon>
    </lineage>
</organism>
<sequence>MKFNKKLWIQIHTYLSIFFLPAALLYIITGIGAIVGFESDSGGKTQDFILQTTPQKGQEEAFILDFLKQQNLKIPNPTTLQKFNSCFMYMGSPTYSVTLIKELEPNGDEHYKIHTSQRGLYGLAFFMHIAFQAPYFSVIAFGFSLSMIVFYFSGLVMTSFARGKRKIMLYVFVGGIFAVCLATYLSIRAI</sequence>
<accession>A0A2X3B927</accession>
<dbReference type="Proteomes" id="UP000250166">
    <property type="component" value="Unassembled WGS sequence"/>
</dbReference>
<reference evidence="2 3" key="1">
    <citation type="submission" date="2018-06" db="EMBL/GenBank/DDBJ databases">
        <authorList>
            <consortium name="Pathogen Informatics"/>
            <person name="Doyle S."/>
        </authorList>
    </citation>
    <scope>NUCLEOTIDE SEQUENCE [LARGE SCALE GENOMIC DNA]</scope>
    <source>
        <strain evidence="2 3">NCTC13102</strain>
    </source>
</reference>
<keyword evidence="1" id="KW-0812">Transmembrane</keyword>
<protein>
    <submittedName>
        <fullName evidence="2">Integral membrane protein</fullName>
    </submittedName>
</protein>
<feature type="transmembrane region" description="Helical" evidence="1">
    <location>
        <begin position="135"/>
        <end position="155"/>
    </location>
</feature>
<evidence type="ECO:0000256" key="1">
    <source>
        <dbReference type="SAM" id="Phobius"/>
    </source>
</evidence>
<feature type="transmembrane region" description="Helical" evidence="1">
    <location>
        <begin position="167"/>
        <end position="187"/>
    </location>
</feature>
<dbReference type="AlphaFoldDB" id="A0A2X3B927"/>
<dbReference type="EMBL" id="UAWL01000006">
    <property type="protein sequence ID" value="SQB98257.1"/>
    <property type="molecule type" value="Genomic_DNA"/>
</dbReference>
<evidence type="ECO:0000313" key="2">
    <source>
        <dbReference type="EMBL" id="SQB98257.1"/>
    </source>
</evidence>
<evidence type="ECO:0000313" key="3">
    <source>
        <dbReference type="Proteomes" id="UP000250166"/>
    </source>
</evidence>